<keyword evidence="2" id="KW-1185">Reference proteome</keyword>
<comment type="caution">
    <text evidence="1">The sequence shown here is derived from an EMBL/GenBank/DDBJ whole genome shotgun (WGS) entry which is preliminary data.</text>
</comment>
<accession>A0ABD3BV92</accession>
<name>A0ABD3BV92_9LAMI</name>
<evidence type="ECO:0000313" key="1">
    <source>
        <dbReference type="EMBL" id="KAL3621368.1"/>
    </source>
</evidence>
<dbReference type="AlphaFoldDB" id="A0ABD3BV92"/>
<proteinExistence type="predicted"/>
<sequence length="47" mass="5348">MAGVREIVVSPKRYSRVASCEQIYDVFGEAAPQSIVIYRLINEIWCS</sequence>
<evidence type="ECO:0000313" key="2">
    <source>
        <dbReference type="Proteomes" id="UP001632038"/>
    </source>
</evidence>
<protein>
    <submittedName>
        <fullName evidence="1">Uncharacterized protein</fullName>
    </submittedName>
</protein>
<organism evidence="1 2">
    <name type="scientific">Castilleja foliolosa</name>
    <dbReference type="NCBI Taxonomy" id="1961234"/>
    <lineage>
        <taxon>Eukaryota</taxon>
        <taxon>Viridiplantae</taxon>
        <taxon>Streptophyta</taxon>
        <taxon>Embryophyta</taxon>
        <taxon>Tracheophyta</taxon>
        <taxon>Spermatophyta</taxon>
        <taxon>Magnoliopsida</taxon>
        <taxon>eudicotyledons</taxon>
        <taxon>Gunneridae</taxon>
        <taxon>Pentapetalae</taxon>
        <taxon>asterids</taxon>
        <taxon>lamiids</taxon>
        <taxon>Lamiales</taxon>
        <taxon>Orobanchaceae</taxon>
        <taxon>Pedicularideae</taxon>
        <taxon>Castillejinae</taxon>
        <taxon>Castilleja</taxon>
    </lineage>
</organism>
<dbReference type="Proteomes" id="UP001632038">
    <property type="component" value="Unassembled WGS sequence"/>
</dbReference>
<gene>
    <name evidence="1" type="ORF">CASFOL_036280</name>
</gene>
<dbReference type="EMBL" id="JAVIJP010000066">
    <property type="protein sequence ID" value="KAL3621368.1"/>
    <property type="molecule type" value="Genomic_DNA"/>
</dbReference>
<reference evidence="2" key="1">
    <citation type="journal article" date="2024" name="IScience">
        <title>Strigolactones Initiate the Formation of Haustorium-like Structures in Castilleja.</title>
        <authorList>
            <person name="Buerger M."/>
            <person name="Peterson D."/>
            <person name="Chory J."/>
        </authorList>
    </citation>
    <scope>NUCLEOTIDE SEQUENCE [LARGE SCALE GENOMIC DNA]</scope>
</reference>